<evidence type="ECO:0000313" key="5">
    <source>
        <dbReference type="EMBL" id="CAI8607645.1"/>
    </source>
</evidence>
<dbReference type="InterPro" id="IPR055378">
    <property type="entry name" value="GH3_C"/>
</dbReference>
<dbReference type="EMBL" id="OX451739">
    <property type="protein sequence ID" value="CAI8607645.1"/>
    <property type="molecule type" value="Genomic_DNA"/>
</dbReference>
<keyword evidence="2" id="KW-0436">Ligase</keyword>
<dbReference type="GO" id="GO:0016881">
    <property type="term" value="F:acid-amino acid ligase activity"/>
    <property type="evidence" value="ECO:0007669"/>
    <property type="project" value="TreeGrafter"/>
</dbReference>
<evidence type="ECO:0000259" key="4">
    <source>
        <dbReference type="Pfam" id="PF23572"/>
    </source>
</evidence>
<dbReference type="Pfam" id="PF23571">
    <property type="entry name" value="GH3_M"/>
    <property type="match status" value="1"/>
</dbReference>
<gene>
    <name evidence="5" type="ORF">VFH_IV047840</name>
</gene>
<dbReference type="Proteomes" id="UP001157006">
    <property type="component" value="Chromosome 4"/>
</dbReference>
<protein>
    <recommendedName>
        <fullName evidence="7">Jasmonic acid-amido synthetase JAR1</fullName>
    </recommendedName>
</protein>
<dbReference type="InterPro" id="IPR004993">
    <property type="entry name" value="GH3"/>
</dbReference>
<evidence type="ECO:0000259" key="3">
    <source>
        <dbReference type="Pfam" id="PF23571"/>
    </source>
</evidence>
<dbReference type="InterPro" id="IPR055377">
    <property type="entry name" value="GH3_M"/>
</dbReference>
<name>A0AAV1AAS4_VICFA</name>
<dbReference type="Pfam" id="PF23572">
    <property type="entry name" value="GH3_C"/>
    <property type="match status" value="1"/>
</dbReference>
<dbReference type="AlphaFoldDB" id="A0AAV1AAS4"/>
<evidence type="ECO:0000256" key="1">
    <source>
        <dbReference type="ARBA" id="ARBA00008068"/>
    </source>
</evidence>
<evidence type="ECO:0000313" key="6">
    <source>
        <dbReference type="Proteomes" id="UP001157006"/>
    </source>
</evidence>
<proteinExistence type="inferred from homology"/>
<evidence type="ECO:0000256" key="2">
    <source>
        <dbReference type="ARBA" id="ARBA00022598"/>
    </source>
</evidence>
<dbReference type="GO" id="GO:0005737">
    <property type="term" value="C:cytoplasm"/>
    <property type="evidence" value="ECO:0007669"/>
    <property type="project" value="TreeGrafter"/>
</dbReference>
<feature type="domain" description="GH3 C-terminal" evidence="4">
    <location>
        <begin position="439"/>
        <end position="550"/>
    </location>
</feature>
<dbReference type="PANTHER" id="PTHR31901">
    <property type="entry name" value="GH3 DOMAIN-CONTAINING PROTEIN"/>
    <property type="match status" value="1"/>
</dbReference>
<reference evidence="5 6" key="1">
    <citation type="submission" date="2023-01" db="EMBL/GenBank/DDBJ databases">
        <authorList>
            <person name="Kreplak J."/>
        </authorList>
    </citation>
    <scope>NUCLEOTIDE SEQUENCE [LARGE SCALE GENOMIC DNA]</scope>
</reference>
<feature type="domain" description="GH3 middle" evidence="3">
    <location>
        <begin position="349"/>
        <end position="423"/>
    </location>
</feature>
<comment type="similarity">
    <text evidence="1">Belongs to the IAA-amido conjugating enzyme family.</text>
</comment>
<dbReference type="PANTHER" id="PTHR31901:SF5">
    <property type="entry name" value="JASMONOYL--L-AMINO ACID SYNTHETASE JAR1"/>
    <property type="match status" value="1"/>
</dbReference>
<keyword evidence="6" id="KW-1185">Reference proteome</keyword>
<dbReference type="Pfam" id="PF03321">
    <property type="entry name" value="GH3"/>
    <property type="match status" value="1"/>
</dbReference>
<accession>A0AAV1AAS4</accession>
<sequence length="575" mass="65009">MRKEVEKVDFEKVIEEFEMITKDAENVQKETLRKILEENASTEYLQNLGLNGRTDPESFKACVPLVTYKDLEPYIQRMVDGDVSPILTRKPITVVSVSSGTSQGNRKFIPWNDEMFKTTMQIYQTSYAFRNRDFPIQDGKDMNFIYGNNAPPKKGGMTLGSATSNVYGNPGYKKAMQAMKSPSCSPDDVIFSPDFQQSLYCHILCGLVFREEVQSISSTFAHSIIYAFRAFEKDWEELVNDIKKGVLSNKITVPSIRIAMSKLLKPNPELANLIHKKCTGLGNWYGLIPELFPNVKYIQGIMTGAMEPYLKKLRHYAGEVPLLTSEYGSSEGWIGSNVNPKAAPEFATYVVLPQIAYFEFIPLAQLDGNQVELKAIGLTDVKIGEEYEIVFTNPAGLYRYRLGDVVKVMRFHNSTPEIKYMRRSGLLLTITTDKHSETDLQLSVENASKFLAEEEIEVIDYTSYIDLSTEPGHYVIFWEISGETSDQLLAECCNCLDKSFIDPAYMFYRNCKGIGALELRVVGKGTFQKILESQVQRGVPVSQFKTPRCVGPTNITMLQILLENVVNRYVSTAYN</sequence>
<evidence type="ECO:0008006" key="7">
    <source>
        <dbReference type="Google" id="ProtNLM"/>
    </source>
</evidence>
<organism evidence="5 6">
    <name type="scientific">Vicia faba</name>
    <name type="common">Broad bean</name>
    <name type="synonym">Faba vulgaris</name>
    <dbReference type="NCBI Taxonomy" id="3906"/>
    <lineage>
        <taxon>Eukaryota</taxon>
        <taxon>Viridiplantae</taxon>
        <taxon>Streptophyta</taxon>
        <taxon>Embryophyta</taxon>
        <taxon>Tracheophyta</taxon>
        <taxon>Spermatophyta</taxon>
        <taxon>Magnoliopsida</taxon>
        <taxon>eudicotyledons</taxon>
        <taxon>Gunneridae</taxon>
        <taxon>Pentapetalae</taxon>
        <taxon>rosids</taxon>
        <taxon>fabids</taxon>
        <taxon>Fabales</taxon>
        <taxon>Fabaceae</taxon>
        <taxon>Papilionoideae</taxon>
        <taxon>50 kb inversion clade</taxon>
        <taxon>NPAAA clade</taxon>
        <taxon>Hologalegina</taxon>
        <taxon>IRL clade</taxon>
        <taxon>Fabeae</taxon>
        <taxon>Vicia</taxon>
    </lineage>
</organism>